<sequence>MQSTNQRRTKWHLKTATQRLTVCSMQSCQHPALTDLDLFLTQDQFMSDDLKSMTVLTRFIHVESNEWVEYSFTLPTDFQKATKTLLRHFSRLASFSQRLRKTARIRTLKQLRNA</sequence>
<evidence type="ECO:0000313" key="2">
    <source>
        <dbReference type="Proteomes" id="UP000397058"/>
    </source>
</evidence>
<reference evidence="1 2" key="1">
    <citation type="submission" date="2019-10" db="EMBL/GenBank/DDBJ databases">
        <authorList>
            <person name="Kumar P."/>
            <person name="Meghvansi M.K."/>
            <person name="Kamboj D.V."/>
        </authorList>
    </citation>
    <scope>NUCLEOTIDE SEQUENCE [LARGE SCALE GENOMIC DNA]</scope>
</reference>
<name>A0ABX6D412_9CAUD</name>
<proteinExistence type="predicted"/>
<evidence type="ECO:0000313" key="1">
    <source>
        <dbReference type="EMBL" id="QGF21247.1"/>
    </source>
</evidence>
<dbReference type="EMBL" id="MN545971">
    <property type="protein sequence ID" value="QGF21247.1"/>
    <property type="molecule type" value="Genomic_DNA"/>
</dbReference>
<accession>A0ABX6D412</accession>
<dbReference type="Proteomes" id="UP000397058">
    <property type="component" value="Segment"/>
</dbReference>
<protein>
    <submittedName>
        <fullName evidence="1">Recombination protein</fullName>
    </submittedName>
</protein>
<keyword evidence="2" id="KW-1185">Reference proteome</keyword>
<gene>
    <name evidence="1" type="ORF">HCF1_48</name>
</gene>
<organism evidence="1 2">
    <name type="scientific">Citrobacter phage HCF1</name>
    <dbReference type="NCBI Taxonomy" id="2849700"/>
    <lineage>
        <taxon>Viruses</taxon>
        <taxon>Duplodnaviria</taxon>
        <taxon>Heunggongvirae</taxon>
        <taxon>Uroviricota</taxon>
        <taxon>Caudoviricetes</taxon>
        <taxon>Drexlerviridae</taxon>
        <taxon>Hicfunavirus</taxon>
        <taxon>Hicfunavirus HCF1</taxon>
    </lineage>
</organism>